<organism evidence="2">
    <name type="scientific">Pinguiococcus pyrenoidosus</name>
    <dbReference type="NCBI Taxonomy" id="172671"/>
    <lineage>
        <taxon>Eukaryota</taxon>
        <taxon>Sar</taxon>
        <taxon>Stramenopiles</taxon>
        <taxon>Ochrophyta</taxon>
        <taxon>Pinguiophyceae</taxon>
        <taxon>Pinguiochrysidales</taxon>
        <taxon>Pinguiochrysidaceae</taxon>
        <taxon>Pinguiococcus</taxon>
    </lineage>
</organism>
<dbReference type="AlphaFoldDB" id="A0A7R9YDI4"/>
<dbReference type="EMBL" id="HBEA01013069">
    <property type="protein sequence ID" value="CAD8260434.1"/>
    <property type="molecule type" value="Transcribed_RNA"/>
</dbReference>
<evidence type="ECO:0000313" key="2">
    <source>
        <dbReference type="EMBL" id="CAD8260434.1"/>
    </source>
</evidence>
<protein>
    <submittedName>
        <fullName evidence="2">Uncharacterized protein</fullName>
    </submittedName>
</protein>
<feature type="region of interest" description="Disordered" evidence="1">
    <location>
        <begin position="348"/>
        <end position="381"/>
    </location>
</feature>
<feature type="compositionally biased region" description="Basic and acidic residues" evidence="1">
    <location>
        <begin position="408"/>
        <end position="417"/>
    </location>
</feature>
<feature type="region of interest" description="Disordered" evidence="1">
    <location>
        <begin position="266"/>
        <end position="299"/>
    </location>
</feature>
<reference evidence="2" key="1">
    <citation type="submission" date="2021-01" db="EMBL/GenBank/DDBJ databases">
        <authorList>
            <person name="Corre E."/>
            <person name="Pelletier E."/>
            <person name="Niang G."/>
            <person name="Scheremetjew M."/>
            <person name="Finn R."/>
            <person name="Kale V."/>
            <person name="Holt S."/>
            <person name="Cochrane G."/>
            <person name="Meng A."/>
            <person name="Brown T."/>
            <person name="Cohen L."/>
        </authorList>
    </citation>
    <scope>NUCLEOTIDE SEQUENCE</scope>
    <source>
        <strain evidence="2">CCMP2078</strain>
    </source>
</reference>
<feature type="compositionally biased region" description="Basic and acidic residues" evidence="1">
    <location>
        <begin position="351"/>
        <end position="368"/>
    </location>
</feature>
<gene>
    <name evidence="2" type="ORF">PPYR1160_LOCUS9936</name>
</gene>
<name>A0A7R9YDI4_9STRA</name>
<sequence>MSSAEGSTSFWRMRRRKRSAALLVSVFACALSTSSPVQGLRMFPASTRRFSSAQLHMSSKGQSERQEGFVMGPVDALNEQRYGLVPFTTDEAAELREIGKLRHGIGNDEHEKGQGTEDETATTTVAVLVPSWRHHPAAFAVLRASLTMAGVPNTVAHVSDPIWAALFNHAAAKDSRSYGKFTKKDGEVVRRSVKDELQQRRNRRQYFSRALDFAHDAISEAAEQLVMNVAATTPSVDNPRIRIMLLADGDAGWVCRSFLRARGKSATYPTQHRGIARSRPLPAVETEQAGTDAEPQADLHADVRVDVQAPPADTADDATADVPHHKGSVRSRFRGIAGAVAHFFKRGGTAKAEDEAGRDRKADGKANAEDAAEEQPLSELGLQDLLEEISARSKEMSVAREAQSQRGQTEDATDRKAAQASTVPPRKVDFGAFVSVGRFQSGSAAAQMAYLLSADMGRERGLKREDAPQAIDASRGLFQGAALAAPSGVYVLELQGAGVTLPEEGEADGEASSDAVTAEEIASEVSAKLEREGPRVLLSCLNADGVNVGDLCFVNFNQRARRDRDGNAESRPASVFSRSAGSDSPRVLISQHERSNVLRGYEVFAEPRAVAKWLRRVLSNMQ</sequence>
<proteinExistence type="predicted"/>
<accession>A0A7R9YDI4</accession>
<evidence type="ECO:0000256" key="1">
    <source>
        <dbReference type="SAM" id="MobiDB-lite"/>
    </source>
</evidence>
<feature type="region of interest" description="Disordered" evidence="1">
    <location>
        <begin position="393"/>
        <end position="423"/>
    </location>
</feature>